<evidence type="ECO:0000313" key="2">
    <source>
        <dbReference type="EMBL" id="GBP84548.1"/>
    </source>
</evidence>
<keyword evidence="3" id="KW-1185">Reference proteome</keyword>
<dbReference type="OrthoDB" id="7486451at2759"/>
<sequence length="134" mass="15919">MPTPEGESKKDTQRSLTLRLRVPGRTLIVLKPLSLYNGPLGGWTVFVLYSWEQHEQEKETITQRKRRLEKAKLKRQEKIANESDVHKRQRLEKIRLAVAKHRENESLEQRTNRQDTDSTYTREKEKLELKILKS</sequence>
<dbReference type="EMBL" id="BGZK01001686">
    <property type="protein sequence ID" value="GBP84548.1"/>
    <property type="molecule type" value="Genomic_DNA"/>
</dbReference>
<dbReference type="AlphaFoldDB" id="A0A4C1Z9J7"/>
<proteinExistence type="predicted"/>
<reference evidence="2 3" key="1">
    <citation type="journal article" date="2019" name="Commun. Biol.">
        <title>The bagworm genome reveals a unique fibroin gene that provides high tensile strength.</title>
        <authorList>
            <person name="Kono N."/>
            <person name="Nakamura H."/>
            <person name="Ohtoshi R."/>
            <person name="Tomita M."/>
            <person name="Numata K."/>
            <person name="Arakawa K."/>
        </authorList>
    </citation>
    <scope>NUCLEOTIDE SEQUENCE [LARGE SCALE GENOMIC DNA]</scope>
</reference>
<accession>A0A4C1Z9J7</accession>
<protein>
    <submittedName>
        <fullName evidence="2">Uncharacterized protein</fullName>
    </submittedName>
</protein>
<feature type="region of interest" description="Disordered" evidence="1">
    <location>
        <begin position="101"/>
        <end position="122"/>
    </location>
</feature>
<gene>
    <name evidence="2" type="ORF">EVAR_65224_1</name>
</gene>
<evidence type="ECO:0000256" key="1">
    <source>
        <dbReference type="SAM" id="MobiDB-lite"/>
    </source>
</evidence>
<comment type="caution">
    <text evidence="2">The sequence shown here is derived from an EMBL/GenBank/DDBJ whole genome shotgun (WGS) entry which is preliminary data.</text>
</comment>
<dbReference type="Proteomes" id="UP000299102">
    <property type="component" value="Unassembled WGS sequence"/>
</dbReference>
<organism evidence="2 3">
    <name type="scientific">Eumeta variegata</name>
    <name type="common">Bagworm moth</name>
    <name type="synonym">Eumeta japonica</name>
    <dbReference type="NCBI Taxonomy" id="151549"/>
    <lineage>
        <taxon>Eukaryota</taxon>
        <taxon>Metazoa</taxon>
        <taxon>Ecdysozoa</taxon>
        <taxon>Arthropoda</taxon>
        <taxon>Hexapoda</taxon>
        <taxon>Insecta</taxon>
        <taxon>Pterygota</taxon>
        <taxon>Neoptera</taxon>
        <taxon>Endopterygota</taxon>
        <taxon>Lepidoptera</taxon>
        <taxon>Glossata</taxon>
        <taxon>Ditrysia</taxon>
        <taxon>Tineoidea</taxon>
        <taxon>Psychidae</taxon>
        <taxon>Oiketicinae</taxon>
        <taxon>Eumeta</taxon>
    </lineage>
</organism>
<name>A0A4C1Z9J7_EUMVA</name>
<evidence type="ECO:0000313" key="3">
    <source>
        <dbReference type="Proteomes" id="UP000299102"/>
    </source>
</evidence>